<feature type="signal peptide" evidence="2">
    <location>
        <begin position="1"/>
        <end position="21"/>
    </location>
</feature>
<protein>
    <submittedName>
        <fullName evidence="3">Uncharacterized protein</fullName>
    </submittedName>
</protein>
<keyword evidence="1" id="KW-0812">Transmembrane</keyword>
<dbReference type="EMBL" id="HBIO01007496">
    <property type="protein sequence ID" value="CAE0460780.1"/>
    <property type="molecule type" value="Transcribed_RNA"/>
</dbReference>
<gene>
    <name evidence="3" type="ORF">CDEB00056_LOCUS5621</name>
</gene>
<keyword evidence="1" id="KW-0472">Membrane</keyword>
<organism evidence="3">
    <name type="scientific">Chaetoceros debilis</name>
    <dbReference type="NCBI Taxonomy" id="122233"/>
    <lineage>
        <taxon>Eukaryota</taxon>
        <taxon>Sar</taxon>
        <taxon>Stramenopiles</taxon>
        <taxon>Ochrophyta</taxon>
        <taxon>Bacillariophyta</taxon>
        <taxon>Coscinodiscophyceae</taxon>
        <taxon>Chaetocerotophycidae</taxon>
        <taxon>Chaetocerotales</taxon>
        <taxon>Chaetocerotaceae</taxon>
        <taxon>Chaetoceros</taxon>
    </lineage>
</organism>
<evidence type="ECO:0000313" key="3">
    <source>
        <dbReference type="EMBL" id="CAE0460780.1"/>
    </source>
</evidence>
<feature type="transmembrane region" description="Helical" evidence="1">
    <location>
        <begin position="106"/>
        <end position="125"/>
    </location>
</feature>
<evidence type="ECO:0000256" key="2">
    <source>
        <dbReference type="SAM" id="SignalP"/>
    </source>
</evidence>
<keyword evidence="1" id="KW-1133">Transmembrane helix</keyword>
<keyword evidence="2" id="KW-0732">Signal</keyword>
<feature type="transmembrane region" description="Helical" evidence="1">
    <location>
        <begin position="132"/>
        <end position="149"/>
    </location>
</feature>
<feature type="transmembrane region" description="Helical" evidence="1">
    <location>
        <begin position="169"/>
        <end position="186"/>
    </location>
</feature>
<evidence type="ECO:0000256" key="1">
    <source>
        <dbReference type="SAM" id="Phobius"/>
    </source>
</evidence>
<accession>A0A7S3PZR5</accession>
<sequence length="222" mass="24370">MKYLLALSLIVLSLLLHTTNAFSVNLQSPVSVGVGVTNNGYGSSALRPRYSRQASVRLQMADKLTNDQFWEQQRKLAGNMEDGVNEKEKELKISARDAYRRQVGSLVSETFYFSILIFCAVWSFFPNPFSAISYLLGALLGTAYAYGLGKSVEALGGSAYDEEDLKGSGVGSARFAFLILLFVFVGKFRTVGLQEIPAIMGFFTYQLSSLSQGLKDASAEDY</sequence>
<proteinExistence type="predicted"/>
<name>A0A7S3PZR5_9STRA</name>
<dbReference type="AlphaFoldDB" id="A0A7S3PZR5"/>
<reference evidence="3" key="1">
    <citation type="submission" date="2021-01" db="EMBL/GenBank/DDBJ databases">
        <authorList>
            <person name="Corre E."/>
            <person name="Pelletier E."/>
            <person name="Niang G."/>
            <person name="Scheremetjew M."/>
            <person name="Finn R."/>
            <person name="Kale V."/>
            <person name="Holt S."/>
            <person name="Cochrane G."/>
            <person name="Meng A."/>
            <person name="Brown T."/>
            <person name="Cohen L."/>
        </authorList>
    </citation>
    <scope>NUCLEOTIDE SEQUENCE</scope>
    <source>
        <strain evidence="3">MM31A-1</strain>
    </source>
</reference>
<feature type="chain" id="PRO_5030925249" evidence="2">
    <location>
        <begin position="22"/>
        <end position="222"/>
    </location>
</feature>